<accession>A0A1H8D0N3</accession>
<dbReference type="CDD" id="cd07735">
    <property type="entry name" value="class_II_PDE_MBL-fold"/>
    <property type="match status" value="1"/>
</dbReference>
<dbReference type="InterPro" id="IPR036866">
    <property type="entry name" value="RibonucZ/Hydroxyglut_hydro"/>
</dbReference>
<evidence type="ECO:0000259" key="1">
    <source>
        <dbReference type="SMART" id="SM00849"/>
    </source>
</evidence>
<dbReference type="STRING" id="1121117.SAMN02745977_00111"/>
<evidence type="ECO:0000313" key="2">
    <source>
        <dbReference type="EMBL" id="SEN00178.1"/>
    </source>
</evidence>
<dbReference type="InterPro" id="IPR001279">
    <property type="entry name" value="Metallo-B-lactamas"/>
</dbReference>
<dbReference type="PANTHER" id="PTHR28283">
    <property type="entry name" value="3',5'-CYCLIC-NUCLEOTIDE PHOSPHODIESTERASE 1"/>
    <property type="match status" value="1"/>
</dbReference>
<reference evidence="2 3" key="1">
    <citation type="submission" date="2016-10" db="EMBL/GenBank/DDBJ databases">
        <authorList>
            <person name="de Groot N.N."/>
        </authorList>
    </citation>
    <scope>NUCLEOTIDE SEQUENCE [LARGE SCALE GENOMIC DNA]</scope>
    <source>
        <strain evidence="2 3">DSM 15123</strain>
    </source>
</reference>
<dbReference type="GO" id="GO:0006198">
    <property type="term" value="P:cAMP catabolic process"/>
    <property type="evidence" value="ECO:0007669"/>
    <property type="project" value="InterPro"/>
</dbReference>
<dbReference type="InterPro" id="IPR000396">
    <property type="entry name" value="Pdiesterase2"/>
</dbReference>
<dbReference type="EMBL" id="FOCW01000001">
    <property type="protein sequence ID" value="SEN00178.1"/>
    <property type="molecule type" value="Genomic_DNA"/>
</dbReference>
<dbReference type="PANTHER" id="PTHR28283:SF1">
    <property type="entry name" value="3',5'-CYCLIC-NUCLEOTIDE PHOSPHODIESTERASE 1"/>
    <property type="match status" value="1"/>
</dbReference>
<dbReference type="RefSeq" id="WP_091812759.1">
    <property type="nucleotide sequence ID" value="NZ_FOCW01000001.1"/>
</dbReference>
<dbReference type="Proteomes" id="UP000199531">
    <property type="component" value="Unassembled WGS sequence"/>
</dbReference>
<dbReference type="GO" id="GO:0047555">
    <property type="term" value="F:3',5'-cyclic-GMP phosphodiesterase activity"/>
    <property type="evidence" value="ECO:0007669"/>
    <property type="project" value="TreeGrafter"/>
</dbReference>
<dbReference type="GO" id="GO:0004115">
    <property type="term" value="F:3',5'-cyclic-AMP phosphodiesterase activity"/>
    <property type="evidence" value="ECO:0007669"/>
    <property type="project" value="InterPro"/>
</dbReference>
<proteinExistence type="predicted"/>
<gene>
    <name evidence="2" type="ORF">SAMN02745977_00111</name>
</gene>
<dbReference type="PRINTS" id="PR00388">
    <property type="entry name" value="PDIESTERASE2"/>
</dbReference>
<dbReference type="AlphaFoldDB" id="A0A1H8D0N3"/>
<feature type="domain" description="Metallo-beta-lactamase" evidence="1">
    <location>
        <begin position="17"/>
        <end position="207"/>
    </location>
</feature>
<dbReference type="SMART" id="SM00849">
    <property type="entry name" value="Lactamase_B"/>
    <property type="match status" value="1"/>
</dbReference>
<dbReference type="GO" id="GO:1902660">
    <property type="term" value="P:negative regulation of glucose mediated signaling pathway"/>
    <property type="evidence" value="ECO:0007669"/>
    <property type="project" value="TreeGrafter"/>
</dbReference>
<protein>
    <submittedName>
        <fullName evidence="2">Ribonuclease BN, tRNA processing enzyme</fullName>
    </submittedName>
</protein>
<organism evidence="2 3">
    <name type="scientific">Brachymonas denitrificans DSM 15123</name>
    <dbReference type="NCBI Taxonomy" id="1121117"/>
    <lineage>
        <taxon>Bacteria</taxon>
        <taxon>Pseudomonadati</taxon>
        <taxon>Pseudomonadota</taxon>
        <taxon>Betaproteobacteria</taxon>
        <taxon>Burkholderiales</taxon>
        <taxon>Comamonadaceae</taxon>
        <taxon>Brachymonas</taxon>
    </lineage>
</organism>
<dbReference type="SUPFAM" id="SSF56281">
    <property type="entry name" value="Metallo-hydrolase/oxidoreductase"/>
    <property type="match status" value="1"/>
</dbReference>
<keyword evidence="3" id="KW-1185">Reference proteome</keyword>
<name>A0A1H8D0N3_9BURK</name>
<evidence type="ECO:0000313" key="3">
    <source>
        <dbReference type="Proteomes" id="UP000199531"/>
    </source>
</evidence>
<dbReference type="Pfam" id="PF12706">
    <property type="entry name" value="Lactamase_B_2"/>
    <property type="match status" value="1"/>
</dbReference>
<dbReference type="OrthoDB" id="9803916at2"/>
<dbReference type="Gene3D" id="3.60.15.10">
    <property type="entry name" value="Ribonuclease Z/Hydroxyacylglutathione hydrolase-like"/>
    <property type="match status" value="1"/>
</dbReference>
<sequence>MQISVLGCAGGMDTRARTTCFLIDDDTLIDAGTGLFDLPLSVQQGIDHVFITHAHLDHIAALPLLADAGVRQRMAQGRGPIRVYALPEVLEAMHAHLFNQQIWPDFTVLPTPQQPAIQLVPLQTGERLEWTAGRWLEVLPARHTVPAVGYAVSHGGGAWAFTGDTGRNSALWQRLNAMHAEGHGVRWLVTETTFPNTDQSFADRSGHLTVSALAEELEALDAGEVELFLSHIKPGDMGAILRELEPLRTVAGQQRCRLHLLQQGQTFHFNGVPASSVENDIVLNI</sequence>